<dbReference type="Gene3D" id="3.90.550.10">
    <property type="entry name" value="Spore Coat Polysaccharide Biosynthesis Protein SpsA, Chain A"/>
    <property type="match status" value="1"/>
</dbReference>
<sequence>MPGVSYVVPVLNEEKYIADSIRAILAQDYNGAQELILALGPSTDRTEDIVREIASTDERITVVTNPRVDIPAGLNIAISRSTQPIVIRVDAHSELSANYTTDGVRSLLDNGVANVGGIMHARGRTPFQNAIARAYNSPFGLGGAAYHGSGEAGPAESAYLGIFRREVLHEVGLYDESIRRGEDWELNLRIRQAGHTVWFDPALSVTYWPRDTWGNLARQFAATGTWRAELVRRYGGKNPWRFFVPPLLVLTWFLSLLIAGLQLTGVFSPLSSALASVVYAGPALYLLALIVVSLRMPGPLTLRDRFYSLVVFATMHLSWGFGFLVGIVRGGHHSVDTSRTTAPRER</sequence>
<dbReference type="GO" id="GO:0016757">
    <property type="term" value="F:glycosyltransferase activity"/>
    <property type="evidence" value="ECO:0007669"/>
    <property type="project" value="UniProtKB-KW"/>
</dbReference>
<dbReference type="Proteomes" id="UP000318331">
    <property type="component" value="Unassembled WGS sequence"/>
</dbReference>
<accession>A0A543HXM5</accession>
<evidence type="ECO:0000313" key="7">
    <source>
        <dbReference type="Proteomes" id="UP000318331"/>
    </source>
</evidence>
<protein>
    <submittedName>
        <fullName evidence="6">Cellulose synthase/poly-beta-1,6-N-acetylglucosamine synthase-like glycosyltransferase</fullName>
    </submittedName>
</protein>
<keyword evidence="4" id="KW-0472">Membrane</keyword>
<dbReference type="SUPFAM" id="SSF53448">
    <property type="entry name" value="Nucleotide-diphospho-sugar transferases"/>
    <property type="match status" value="1"/>
</dbReference>
<organism evidence="6 7">
    <name type="scientific">Klugiella xanthotipulae</name>
    <dbReference type="NCBI Taxonomy" id="244735"/>
    <lineage>
        <taxon>Bacteria</taxon>
        <taxon>Bacillati</taxon>
        <taxon>Actinomycetota</taxon>
        <taxon>Actinomycetes</taxon>
        <taxon>Micrococcales</taxon>
        <taxon>Microbacteriaceae</taxon>
        <taxon>Klugiella</taxon>
    </lineage>
</organism>
<evidence type="ECO:0000259" key="5">
    <source>
        <dbReference type="Pfam" id="PF00535"/>
    </source>
</evidence>
<comment type="similarity">
    <text evidence="1">Belongs to the glycosyltransferase 2 family.</text>
</comment>
<dbReference type="PANTHER" id="PTHR43630:SF1">
    <property type="entry name" value="POLY-BETA-1,6-N-ACETYL-D-GLUCOSAMINE SYNTHASE"/>
    <property type="match status" value="1"/>
</dbReference>
<feature type="transmembrane region" description="Helical" evidence="4">
    <location>
        <begin position="273"/>
        <end position="294"/>
    </location>
</feature>
<dbReference type="EMBL" id="VFPN01000002">
    <property type="protein sequence ID" value="TQM63092.1"/>
    <property type="molecule type" value="Genomic_DNA"/>
</dbReference>
<evidence type="ECO:0000256" key="3">
    <source>
        <dbReference type="ARBA" id="ARBA00022679"/>
    </source>
</evidence>
<evidence type="ECO:0000256" key="1">
    <source>
        <dbReference type="ARBA" id="ARBA00006739"/>
    </source>
</evidence>
<dbReference type="Pfam" id="PF00535">
    <property type="entry name" value="Glycos_transf_2"/>
    <property type="match status" value="1"/>
</dbReference>
<feature type="transmembrane region" description="Helical" evidence="4">
    <location>
        <begin position="306"/>
        <end position="328"/>
    </location>
</feature>
<name>A0A543HXM5_9MICO</name>
<feature type="transmembrane region" description="Helical" evidence="4">
    <location>
        <begin position="242"/>
        <end position="261"/>
    </location>
</feature>
<keyword evidence="4" id="KW-1133">Transmembrane helix</keyword>
<comment type="caution">
    <text evidence="6">The sequence shown here is derived from an EMBL/GenBank/DDBJ whole genome shotgun (WGS) entry which is preliminary data.</text>
</comment>
<proteinExistence type="inferred from homology"/>
<dbReference type="OrthoDB" id="1757142at2"/>
<evidence type="ECO:0000256" key="4">
    <source>
        <dbReference type="SAM" id="Phobius"/>
    </source>
</evidence>
<evidence type="ECO:0000313" key="6">
    <source>
        <dbReference type="EMBL" id="TQM63092.1"/>
    </source>
</evidence>
<feature type="domain" description="Glycosyltransferase 2-like" evidence="5">
    <location>
        <begin position="5"/>
        <end position="171"/>
    </location>
</feature>
<dbReference type="AlphaFoldDB" id="A0A543HXM5"/>
<gene>
    <name evidence="6" type="ORF">FB466_1341</name>
</gene>
<reference evidence="6 7" key="1">
    <citation type="submission" date="2019-06" db="EMBL/GenBank/DDBJ databases">
        <title>Sequencing the genomes of 1000 actinobacteria strains.</title>
        <authorList>
            <person name="Klenk H.-P."/>
        </authorList>
    </citation>
    <scope>NUCLEOTIDE SEQUENCE [LARGE SCALE GENOMIC DNA]</scope>
    <source>
        <strain evidence="6 7">DSM 18031</strain>
    </source>
</reference>
<dbReference type="InterPro" id="IPR029044">
    <property type="entry name" value="Nucleotide-diphossugar_trans"/>
</dbReference>
<keyword evidence="2" id="KW-0328">Glycosyltransferase</keyword>
<keyword evidence="3 6" id="KW-0808">Transferase</keyword>
<keyword evidence="4" id="KW-0812">Transmembrane</keyword>
<keyword evidence="7" id="KW-1185">Reference proteome</keyword>
<dbReference type="InterPro" id="IPR001173">
    <property type="entry name" value="Glyco_trans_2-like"/>
</dbReference>
<dbReference type="PANTHER" id="PTHR43630">
    <property type="entry name" value="POLY-BETA-1,6-N-ACETYL-D-GLUCOSAMINE SYNTHASE"/>
    <property type="match status" value="1"/>
</dbReference>
<dbReference type="CDD" id="cd02525">
    <property type="entry name" value="Succinoglycan_BP_ExoA"/>
    <property type="match status" value="1"/>
</dbReference>
<evidence type="ECO:0000256" key="2">
    <source>
        <dbReference type="ARBA" id="ARBA00022676"/>
    </source>
</evidence>